<feature type="signal peptide" evidence="1">
    <location>
        <begin position="1"/>
        <end position="19"/>
    </location>
</feature>
<keyword evidence="1" id="KW-0732">Signal</keyword>
<accession>A0A6A6Q958</accession>
<dbReference type="Proteomes" id="UP000799750">
    <property type="component" value="Unassembled WGS sequence"/>
</dbReference>
<name>A0A6A6Q958_9PEZI</name>
<proteinExistence type="predicted"/>
<sequence>MHFSTPLLTLLAITTTALADRPARQYRRVHSPERSNALLPRIDVDPTLLCGENYVDCNNGWCCSEGDTCTTLQNVPVCKDPSQSLLGGTAPAFPFKSIDQVQSSLDGLLSSLTGGIATATGATATGAAATGTTKTTGKATGTAAAAVATNTGAAARLGAWGAAGLVGAGVMMVV</sequence>
<evidence type="ECO:0008006" key="4">
    <source>
        <dbReference type="Google" id="ProtNLM"/>
    </source>
</evidence>
<dbReference type="OrthoDB" id="3792495at2759"/>
<dbReference type="AlphaFoldDB" id="A0A6A6Q958"/>
<dbReference type="EMBL" id="MU004200">
    <property type="protein sequence ID" value="KAF2488792.1"/>
    <property type="molecule type" value="Genomic_DNA"/>
</dbReference>
<evidence type="ECO:0000256" key="1">
    <source>
        <dbReference type="SAM" id="SignalP"/>
    </source>
</evidence>
<reference evidence="2" key="1">
    <citation type="journal article" date="2020" name="Stud. Mycol.">
        <title>101 Dothideomycetes genomes: a test case for predicting lifestyles and emergence of pathogens.</title>
        <authorList>
            <person name="Haridas S."/>
            <person name="Albert R."/>
            <person name="Binder M."/>
            <person name="Bloem J."/>
            <person name="Labutti K."/>
            <person name="Salamov A."/>
            <person name="Andreopoulos B."/>
            <person name="Baker S."/>
            <person name="Barry K."/>
            <person name="Bills G."/>
            <person name="Bluhm B."/>
            <person name="Cannon C."/>
            <person name="Castanera R."/>
            <person name="Culley D."/>
            <person name="Daum C."/>
            <person name="Ezra D."/>
            <person name="Gonzalez J."/>
            <person name="Henrissat B."/>
            <person name="Kuo A."/>
            <person name="Liang C."/>
            <person name="Lipzen A."/>
            <person name="Lutzoni F."/>
            <person name="Magnuson J."/>
            <person name="Mondo S."/>
            <person name="Nolan M."/>
            <person name="Ohm R."/>
            <person name="Pangilinan J."/>
            <person name="Park H.-J."/>
            <person name="Ramirez L."/>
            <person name="Alfaro M."/>
            <person name="Sun H."/>
            <person name="Tritt A."/>
            <person name="Yoshinaga Y."/>
            <person name="Zwiers L.-H."/>
            <person name="Turgeon B."/>
            <person name="Goodwin S."/>
            <person name="Spatafora J."/>
            <person name="Crous P."/>
            <person name="Grigoriev I."/>
        </authorList>
    </citation>
    <scope>NUCLEOTIDE SEQUENCE</scope>
    <source>
        <strain evidence="2">CBS 269.34</strain>
    </source>
</reference>
<keyword evidence="3" id="KW-1185">Reference proteome</keyword>
<gene>
    <name evidence="2" type="ORF">BU16DRAFT_567760</name>
</gene>
<organism evidence="2 3">
    <name type="scientific">Lophium mytilinum</name>
    <dbReference type="NCBI Taxonomy" id="390894"/>
    <lineage>
        <taxon>Eukaryota</taxon>
        <taxon>Fungi</taxon>
        <taxon>Dikarya</taxon>
        <taxon>Ascomycota</taxon>
        <taxon>Pezizomycotina</taxon>
        <taxon>Dothideomycetes</taxon>
        <taxon>Pleosporomycetidae</taxon>
        <taxon>Mytilinidiales</taxon>
        <taxon>Mytilinidiaceae</taxon>
        <taxon>Lophium</taxon>
    </lineage>
</organism>
<evidence type="ECO:0000313" key="2">
    <source>
        <dbReference type="EMBL" id="KAF2488792.1"/>
    </source>
</evidence>
<feature type="chain" id="PRO_5025653603" description="GPI anchored serine-threonine rich protein" evidence="1">
    <location>
        <begin position="20"/>
        <end position="174"/>
    </location>
</feature>
<evidence type="ECO:0000313" key="3">
    <source>
        <dbReference type="Proteomes" id="UP000799750"/>
    </source>
</evidence>
<protein>
    <recommendedName>
        <fullName evidence="4">GPI anchored serine-threonine rich protein</fullName>
    </recommendedName>
</protein>